<proteinExistence type="predicted"/>
<dbReference type="EMBL" id="CABIKO010000155">
    <property type="protein sequence ID" value="VVA28999.1"/>
    <property type="molecule type" value="Genomic_DNA"/>
</dbReference>
<protein>
    <submittedName>
        <fullName evidence="4">PREDICTED: calmodulin</fullName>
    </submittedName>
</protein>
<evidence type="ECO:0000313" key="4">
    <source>
        <dbReference type="EMBL" id="VVA28999.1"/>
    </source>
</evidence>
<dbReference type="AlphaFoldDB" id="A0A5E4FNG1"/>
<dbReference type="FunFam" id="1.10.238.10:FF:000178">
    <property type="entry name" value="Calmodulin-2 A"/>
    <property type="match status" value="1"/>
</dbReference>
<dbReference type="InParanoid" id="A0A5E4FNG1"/>
<dbReference type="CDD" id="cd00051">
    <property type="entry name" value="EFh"/>
    <property type="match status" value="1"/>
</dbReference>
<sequence length="83" mass="9545">MDSDLTDEQVEELKQAFDIFDKDGNGTITTDELRNVLTSLGQTPSEEELEEFLQQMGGDNGRVRFDQYLIFMEKLMYPNGAFE</sequence>
<evidence type="ECO:0000313" key="5">
    <source>
        <dbReference type="Proteomes" id="UP000327085"/>
    </source>
</evidence>
<dbReference type="SMART" id="SM00054">
    <property type="entry name" value="EFh"/>
    <property type="match status" value="1"/>
</dbReference>
<dbReference type="InterPro" id="IPR002048">
    <property type="entry name" value="EF_hand_dom"/>
</dbReference>
<dbReference type="Gramene" id="VVA28999">
    <property type="protein sequence ID" value="VVA28999"/>
    <property type="gene ID" value="Prudul26B026874"/>
</dbReference>
<name>A0A5E4FNG1_PRUDU</name>
<keyword evidence="1" id="KW-0677">Repeat</keyword>
<dbReference type="PROSITE" id="PS50222">
    <property type="entry name" value="EF_HAND_2"/>
    <property type="match status" value="1"/>
</dbReference>
<dbReference type="InterPro" id="IPR011992">
    <property type="entry name" value="EF-hand-dom_pair"/>
</dbReference>
<evidence type="ECO:0000259" key="3">
    <source>
        <dbReference type="PROSITE" id="PS50222"/>
    </source>
</evidence>
<dbReference type="Gene3D" id="1.10.238.10">
    <property type="entry name" value="EF-hand"/>
    <property type="match status" value="1"/>
</dbReference>
<dbReference type="Proteomes" id="UP000327085">
    <property type="component" value="Chromosome 5"/>
</dbReference>
<dbReference type="InterPro" id="IPR018247">
    <property type="entry name" value="EF_Hand_1_Ca_BS"/>
</dbReference>
<feature type="domain" description="EF-hand" evidence="3">
    <location>
        <begin position="8"/>
        <end position="43"/>
    </location>
</feature>
<dbReference type="PROSITE" id="PS00018">
    <property type="entry name" value="EF_HAND_1"/>
    <property type="match status" value="1"/>
</dbReference>
<dbReference type="SUPFAM" id="SSF47473">
    <property type="entry name" value="EF-hand"/>
    <property type="match status" value="1"/>
</dbReference>
<dbReference type="Pfam" id="PF13499">
    <property type="entry name" value="EF-hand_7"/>
    <property type="match status" value="1"/>
</dbReference>
<dbReference type="OMA" id="KERRIVM"/>
<dbReference type="InterPro" id="IPR050230">
    <property type="entry name" value="CALM/Myosin/TropC-like"/>
</dbReference>
<dbReference type="GO" id="GO:0005509">
    <property type="term" value="F:calcium ion binding"/>
    <property type="evidence" value="ECO:0007669"/>
    <property type="project" value="InterPro"/>
</dbReference>
<dbReference type="PANTHER" id="PTHR23048">
    <property type="entry name" value="MYOSIN LIGHT CHAIN 1, 3"/>
    <property type="match status" value="1"/>
</dbReference>
<organism evidence="4 5">
    <name type="scientific">Prunus dulcis</name>
    <name type="common">Almond</name>
    <name type="synonym">Amygdalus dulcis</name>
    <dbReference type="NCBI Taxonomy" id="3755"/>
    <lineage>
        <taxon>Eukaryota</taxon>
        <taxon>Viridiplantae</taxon>
        <taxon>Streptophyta</taxon>
        <taxon>Embryophyta</taxon>
        <taxon>Tracheophyta</taxon>
        <taxon>Spermatophyta</taxon>
        <taxon>Magnoliopsida</taxon>
        <taxon>eudicotyledons</taxon>
        <taxon>Gunneridae</taxon>
        <taxon>Pentapetalae</taxon>
        <taxon>rosids</taxon>
        <taxon>fabids</taxon>
        <taxon>Rosales</taxon>
        <taxon>Rosaceae</taxon>
        <taxon>Amygdaloideae</taxon>
        <taxon>Amygdaleae</taxon>
        <taxon>Prunus</taxon>
    </lineage>
</organism>
<evidence type="ECO:0000256" key="1">
    <source>
        <dbReference type="ARBA" id="ARBA00022737"/>
    </source>
</evidence>
<evidence type="ECO:0000256" key="2">
    <source>
        <dbReference type="ARBA" id="ARBA00022837"/>
    </source>
</evidence>
<keyword evidence="2" id="KW-0106">Calcium</keyword>
<gene>
    <name evidence="4" type="ORF">ALMOND_2B026874</name>
</gene>
<reference evidence="5" key="1">
    <citation type="journal article" date="2020" name="Plant J.">
        <title>Transposons played a major role in the diversification between the closely related almond and peach genomes: results from the almond genome sequence.</title>
        <authorList>
            <person name="Alioto T."/>
            <person name="Alexiou K.G."/>
            <person name="Bardil A."/>
            <person name="Barteri F."/>
            <person name="Castanera R."/>
            <person name="Cruz F."/>
            <person name="Dhingra A."/>
            <person name="Duval H."/>
            <person name="Fernandez I Marti A."/>
            <person name="Frias L."/>
            <person name="Galan B."/>
            <person name="Garcia J.L."/>
            <person name="Howad W."/>
            <person name="Gomez-Garrido J."/>
            <person name="Gut M."/>
            <person name="Julca I."/>
            <person name="Morata J."/>
            <person name="Puigdomenech P."/>
            <person name="Ribeca P."/>
            <person name="Rubio Cabetas M.J."/>
            <person name="Vlasova A."/>
            <person name="Wirthensohn M."/>
            <person name="Garcia-Mas J."/>
            <person name="Gabaldon T."/>
            <person name="Casacuberta J.M."/>
            <person name="Arus P."/>
        </authorList>
    </citation>
    <scope>NUCLEOTIDE SEQUENCE [LARGE SCALE GENOMIC DNA]</scope>
    <source>
        <strain evidence="5">cv. Texas</strain>
    </source>
</reference>
<dbReference type="PANTHER" id="PTHR23048:SF0">
    <property type="entry name" value="CALMODULIN LIKE 3"/>
    <property type="match status" value="1"/>
</dbReference>
<dbReference type="GO" id="GO:0016460">
    <property type="term" value="C:myosin II complex"/>
    <property type="evidence" value="ECO:0007669"/>
    <property type="project" value="TreeGrafter"/>
</dbReference>
<accession>A0A5E4FNG1</accession>